<keyword evidence="3" id="KW-1185">Reference proteome</keyword>
<gene>
    <name evidence="2" type="ORF">PAXRUDRAFT_44016</name>
</gene>
<dbReference type="InterPro" id="IPR058913">
    <property type="entry name" value="Integrase_dom_put"/>
</dbReference>
<dbReference type="AlphaFoldDB" id="A0A0D0DI97"/>
<dbReference type="STRING" id="930991.A0A0D0DI97"/>
<evidence type="ECO:0000313" key="3">
    <source>
        <dbReference type="Proteomes" id="UP000054538"/>
    </source>
</evidence>
<dbReference type="PANTHER" id="PTHR46791:SF7">
    <property type="entry name" value="INTEGRASE CATALYTIC DOMAIN-CONTAINING PROTEIN"/>
    <property type="match status" value="1"/>
</dbReference>
<dbReference type="EMBL" id="KN825832">
    <property type="protein sequence ID" value="KIK81259.1"/>
    <property type="molecule type" value="Genomic_DNA"/>
</dbReference>
<feature type="non-terminal residue" evidence="2">
    <location>
        <position position="1"/>
    </location>
</feature>
<feature type="domain" description="Integrase core" evidence="1">
    <location>
        <begin position="27"/>
        <end position="59"/>
    </location>
</feature>
<dbReference type="Pfam" id="PF24764">
    <property type="entry name" value="rva_4"/>
    <property type="match status" value="1"/>
</dbReference>
<feature type="non-terminal residue" evidence="2">
    <location>
        <position position="60"/>
    </location>
</feature>
<proteinExistence type="predicted"/>
<evidence type="ECO:0000259" key="1">
    <source>
        <dbReference type="Pfam" id="PF24764"/>
    </source>
</evidence>
<evidence type="ECO:0000313" key="2">
    <source>
        <dbReference type="EMBL" id="KIK81259.1"/>
    </source>
</evidence>
<dbReference type="Proteomes" id="UP000054538">
    <property type="component" value="Unassembled WGS sequence"/>
</dbReference>
<protein>
    <recommendedName>
        <fullName evidence="1">Integrase core domain-containing protein</fullName>
    </recommendedName>
</protein>
<organism evidence="2 3">
    <name type="scientific">Paxillus rubicundulus Ve08.2h10</name>
    <dbReference type="NCBI Taxonomy" id="930991"/>
    <lineage>
        <taxon>Eukaryota</taxon>
        <taxon>Fungi</taxon>
        <taxon>Dikarya</taxon>
        <taxon>Basidiomycota</taxon>
        <taxon>Agaricomycotina</taxon>
        <taxon>Agaricomycetes</taxon>
        <taxon>Agaricomycetidae</taxon>
        <taxon>Boletales</taxon>
        <taxon>Paxilineae</taxon>
        <taxon>Paxillaceae</taxon>
        <taxon>Paxillus</taxon>
    </lineage>
</organism>
<reference evidence="3" key="2">
    <citation type="submission" date="2015-01" db="EMBL/GenBank/DDBJ databases">
        <title>Evolutionary Origins and Diversification of the Mycorrhizal Mutualists.</title>
        <authorList>
            <consortium name="DOE Joint Genome Institute"/>
            <consortium name="Mycorrhizal Genomics Consortium"/>
            <person name="Kohler A."/>
            <person name="Kuo A."/>
            <person name="Nagy L.G."/>
            <person name="Floudas D."/>
            <person name="Copeland A."/>
            <person name="Barry K.W."/>
            <person name="Cichocki N."/>
            <person name="Veneault-Fourrey C."/>
            <person name="LaButti K."/>
            <person name="Lindquist E.A."/>
            <person name="Lipzen A."/>
            <person name="Lundell T."/>
            <person name="Morin E."/>
            <person name="Murat C."/>
            <person name="Riley R."/>
            <person name="Ohm R."/>
            <person name="Sun H."/>
            <person name="Tunlid A."/>
            <person name="Henrissat B."/>
            <person name="Grigoriev I.V."/>
            <person name="Hibbett D.S."/>
            <person name="Martin F."/>
        </authorList>
    </citation>
    <scope>NUCLEOTIDE SEQUENCE [LARGE SCALE GENOMIC DNA]</scope>
    <source>
        <strain evidence="3">Ve08.2h10</strain>
    </source>
</reference>
<dbReference type="HOGENOM" id="CLU_202236_0_0_1"/>
<accession>A0A0D0DI97</accession>
<dbReference type="InParanoid" id="A0A0D0DI97"/>
<dbReference type="OrthoDB" id="2686689at2759"/>
<sequence length="60" mass="7081">EHVQMSLQWIDPLSCVIHHHTAIQHHVYEAPCSNYVWHIDGHHKLIRWGIIIHGMIDSHC</sequence>
<reference evidence="2 3" key="1">
    <citation type="submission" date="2014-04" db="EMBL/GenBank/DDBJ databases">
        <authorList>
            <consortium name="DOE Joint Genome Institute"/>
            <person name="Kuo A."/>
            <person name="Kohler A."/>
            <person name="Jargeat P."/>
            <person name="Nagy L.G."/>
            <person name="Floudas D."/>
            <person name="Copeland A."/>
            <person name="Barry K.W."/>
            <person name="Cichocki N."/>
            <person name="Veneault-Fourrey C."/>
            <person name="LaButti K."/>
            <person name="Lindquist E.A."/>
            <person name="Lipzen A."/>
            <person name="Lundell T."/>
            <person name="Morin E."/>
            <person name="Murat C."/>
            <person name="Sun H."/>
            <person name="Tunlid A."/>
            <person name="Henrissat B."/>
            <person name="Grigoriev I.V."/>
            <person name="Hibbett D.S."/>
            <person name="Martin F."/>
            <person name="Nordberg H.P."/>
            <person name="Cantor M.N."/>
            <person name="Hua S.X."/>
        </authorList>
    </citation>
    <scope>NUCLEOTIDE SEQUENCE [LARGE SCALE GENOMIC DNA]</scope>
    <source>
        <strain evidence="2 3">Ve08.2h10</strain>
    </source>
</reference>
<dbReference type="PANTHER" id="PTHR46791">
    <property type="entry name" value="EXPRESSED PROTEIN"/>
    <property type="match status" value="1"/>
</dbReference>
<name>A0A0D0DI97_9AGAM</name>